<gene>
    <name evidence="1" type="ORF">AJ80_08999</name>
</gene>
<comment type="caution">
    <text evidence="1">The sequence shown here is derived from an EMBL/GenBank/DDBJ whole genome shotgun (WGS) entry which is preliminary data.</text>
</comment>
<dbReference type="AlphaFoldDB" id="A0A2B7WXF9"/>
<evidence type="ECO:0000313" key="2">
    <source>
        <dbReference type="Proteomes" id="UP000224634"/>
    </source>
</evidence>
<accession>A0A2B7WXF9</accession>
<evidence type="ECO:0000313" key="1">
    <source>
        <dbReference type="EMBL" id="PGH01486.1"/>
    </source>
</evidence>
<dbReference type="EMBL" id="PDNA01000236">
    <property type="protein sequence ID" value="PGH01486.1"/>
    <property type="molecule type" value="Genomic_DNA"/>
</dbReference>
<keyword evidence="2" id="KW-1185">Reference proteome</keyword>
<dbReference type="Proteomes" id="UP000224634">
    <property type="component" value="Unassembled WGS sequence"/>
</dbReference>
<sequence length="109" mass="12359">MTDIIDIPTLPDDVELEDIKSAIARMGTLSNQVLQHLTALKGAADLPDMVFNRSEDFTSFRYSEMEADEIFNEKLGGWCKQGIDDEAIENRSSKINNWIDTQQIQPQII</sequence>
<protein>
    <submittedName>
        <fullName evidence="1">Uncharacterized protein</fullName>
    </submittedName>
</protein>
<organism evidence="1 2">
    <name type="scientific">Polytolypa hystricis (strain UAMH7299)</name>
    <dbReference type="NCBI Taxonomy" id="1447883"/>
    <lineage>
        <taxon>Eukaryota</taxon>
        <taxon>Fungi</taxon>
        <taxon>Dikarya</taxon>
        <taxon>Ascomycota</taxon>
        <taxon>Pezizomycotina</taxon>
        <taxon>Eurotiomycetes</taxon>
        <taxon>Eurotiomycetidae</taxon>
        <taxon>Onygenales</taxon>
        <taxon>Onygenales incertae sedis</taxon>
        <taxon>Polytolypa</taxon>
    </lineage>
</organism>
<proteinExistence type="predicted"/>
<dbReference type="OrthoDB" id="5416097at2759"/>
<reference evidence="1 2" key="1">
    <citation type="submission" date="2017-10" db="EMBL/GenBank/DDBJ databases">
        <title>Comparative genomics in systemic dimorphic fungi from Ajellomycetaceae.</title>
        <authorList>
            <person name="Munoz J.F."/>
            <person name="Mcewen J.G."/>
            <person name="Clay O.K."/>
            <person name="Cuomo C.A."/>
        </authorList>
    </citation>
    <scope>NUCLEOTIDE SEQUENCE [LARGE SCALE GENOMIC DNA]</scope>
    <source>
        <strain evidence="1 2">UAMH7299</strain>
    </source>
</reference>
<name>A0A2B7WXF9_POLH7</name>